<organism evidence="1 2">
    <name type="scientific">Tetracentron sinense</name>
    <name type="common">Spur-leaf</name>
    <dbReference type="NCBI Taxonomy" id="13715"/>
    <lineage>
        <taxon>Eukaryota</taxon>
        <taxon>Viridiplantae</taxon>
        <taxon>Streptophyta</taxon>
        <taxon>Embryophyta</taxon>
        <taxon>Tracheophyta</taxon>
        <taxon>Spermatophyta</taxon>
        <taxon>Magnoliopsida</taxon>
        <taxon>Trochodendrales</taxon>
        <taxon>Trochodendraceae</taxon>
        <taxon>Tetracentron</taxon>
    </lineage>
</organism>
<proteinExistence type="predicted"/>
<sequence>MRFFKPNVPSWEKNVSLGEEAFNNAKRRFWAEINGLPYDVSLPDPDITWRRMSLGDLLVYLNQPVVCTGWPDAEEDPIRPTEKVKLLGDSLFHLNQRIVCTGWGD</sequence>
<dbReference type="PANTHER" id="PTHR34567:SF3">
    <property type="entry name" value="FK506-BINDING-LIKE PROTEIN"/>
    <property type="match status" value="1"/>
</dbReference>
<gene>
    <name evidence="1" type="ORF">HHK36_019718</name>
</gene>
<dbReference type="Proteomes" id="UP000655225">
    <property type="component" value="Unassembled WGS sequence"/>
</dbReference>
<dbReference type="AlphaFoldDB" id="A0A834Z2P6"/>
<accession>A0A834Z2P6</accession>
<protein>
    <submittedName>
        <fullName evidence="1">Uncharacterized protein</fullName>
    </submittedName>
</protein>
<reference evidence="1 2" key="1">
    <citation type="submission" date="2020-04" db="EMBL/GenBank/DDBJ databases">
        <title>Plant Genome Project.</title>
        <authorList>
            <person name="Zhang R.-G."/>
        </authorList>
    </citation>
    <scope>NUCLEOTIDE SEQUENCE [LARGE SCALE GENOMIC DNA]</scope>
    <source>
        <strain evidence="1">YNK0</strain>
        <tissue evidence="1">Leaf</tissue>
    </source>
</reference>
<evidence type="ECO:0000313" key="1">
    <source>
        <dbReference type="EMBL" id="KAF8395767.1"/>
    </source>
</evidence>
<name>A0A834Z2P6_TETSI</name>
<keyword evidence="2" id="KW-1185">Reference proteome</keyword>
<evidence type="ECO:0000313" key="2">
    <source>
        <dbReference type="Proteomes" id="UP000655225"/>
    </source>
</evidence>
<dbReference type="PANTHER" id="PTHR34567">
    <property type="entry name" value="FK506-BINDING-LIKE PROTEIN"/>
    <property type="match status" value="1"/>
</dbReference>
<dbReference type="EMBL" id="JABCRI010000013">
    <property type="protein sequence ID" value="KAF8395767.1"/>
    <property type="molecule type" value="Genomic_DNA"/>
</dbReference>
<comment type="caution">
    <text evidence="1">The sequence shown here is derived from an EMBL/GenBank/DDBJ whole genome shotgun (WGS) entry which is preliminary data.</text>
</comment>